<proteinExistence type="predicted"/>
<accession>A0A8J2JYB7</accession>
<feature type="region of interest" description="Disordered" evidence="1">
    <location>
        <begin position="58"/>
        <end position="77"/>
    </location>
</feature>
<dbReference type="AlphaFoldDB" id="A0A8J2JYB7"/>
<organism evidence="2 3">
    <name type="scientific">Allacma fusca</name>
    <dbReference type="NCBI Taxonomy" id="39272"/>
    <lineage>
        <taxon>Eukaryota</taxon>
        <taxon>Metazoa</taxon>
        <taxon>Ecdysozoa</taxon>
        <taxon>Arthropoda</taxon>
        <taxon>Hexapoda</taxon>
        <taxon>Collembola</taxon>
        <taxon>Symphypleona</taxon>
        <taxon>Sminthuridae</taxon>
        <taxon>Allacma</taxon>
    </lineage>
</organism>
<feature type="compositionally biased region" description="Basic residues" evidence="1">
    <location>
        <begin position="119"/>
        <end position="135"/>
    </location>
</feature>
<evidence type="ECO:0000313" key="2">
    <source>
        <dbReference type="EMBL" id="CAG7716334.1"/>
    </source>
</evidence>
<reference evidence="2" key="1">
    <citation type="submission" date="2021-06" db="EMBL/GenBank/DDBJ databases">
        <authorList>
            <person name="Hodson N. C."/>
            <person name="Mongue J. A."/>
            <person name="Jaron S. K."/>
        </authorList>
    </citation>
    <scope>NUCLEOTIDE SEQUENCE</scope>
</reference>
<feature type="compositionally biased region" description="Basic residues" evidence="1">
    <location>
        <begin position="97"/>
        <end position="110"/>
    </location>
</feature>
<sequence>MNETILIEDKKGFHNTSMTSTRSRHLSKYLPLDRTIITAILAFCAFSNFVATSSYRIQDSSPGRISDHGPYEIPKTRASRIEKDSDVAYSLEGGKPLRSRRDKGWRRHNPRQNDSAKESHHKSSKTHQSSHHKKLDRIELRKEKELMEDVARLQSESRFYYFNEQLPASRLPNTYDSLLNITDENLHEEHNHRRRNTPSKNESLWKPLQVRTNTAPFHFHMPILTGNSIAESNVDFNEILNEATKYKNPLDFFFLPPIEHGIVENRNRPTISPRLHRTLKPLFDG</sequence>
<protein>
    <submittedName>
        <fullName evidence="2">Uncharacterized protein</fullName>
    </submittedName>
</protein>
<evidence type="ECO:0000256" key="1">
    <source>
        <dbReference type="SAM" id="MobiDB-lite"/>
    </source>
</evidence>
<gene>
    <name evidence="2" type="ORF">AFUS01_LOCUS5848</name>
</gene>
<name>A0A8J2JYB7_9HEXA</name>
<keyword evidence="3" id="KW-1185">Reference proteome</keyword>
<dbReference type="Proteomes" id="UP000708208">
    <property type="component" value="Unassembled WGS sequence"/>
</dbReference>
<comment type="caution">
    <text evidence="2">The sequence shown here is derived from an EMBL/GenBank/DDBJ whole genome shotgun (WGS) entry which is preliminary data.</text>
</comment>
<dbReference type="EMBL" id="CAJVCH010037750">
    <property type="protein sequence ID" value="CAG7716334.1"/>
    <property type="molecule type" value="Genomic_DNA"/>
</dbReference>
<evidence type="ECO:0000313" key="3">
    <source>
        <dbReference type="Proteomes" id="UP000708208"/>
    </source>
</evidence>
<feature type="region of interest" description="Disordered" evidence="1">
    <location>
        <begin position="82"/>
        <end position="138"/>
    </location>
</feature>